<dbReference type="RefSeq" id="WP_033018663.1">
    <property type="nucleotide sequence ID" value="NZ_AP022557.1"/>
</dbReference>
<evidence type="ECO:0000313" key="7">
    <source>
        <dbReference type="EMBL" id="BBW97326.1"/>
    </source>
</evidence>
<accession>A0A679FUB6</accession>
<keyword evidence="2" id="KW-0784">Thiamine biosynthesis</keyword>
<evidence type="ECO:0000259" key="6">
    <source>
        <dbReference type="Pfam" id="PF01266"/>
    </source>
</evidence>
<dbReference type="GO" id="GO:0005737">
    <property type="term" value="C:cytoplasm"/>
    <property type="evidence" value="ECO:0007669"/>
    <property type="project" value="TreeGrafter"/>
</dbReference>
<comment type="pathway">
    <text evidence="1">Cofactor biosynthesis; thiamine diphosphate biosynthesis.</text>
</comment>
<proteinExistence type="predicted"/>
<keyword evidence="3" id="KW-0560">Oxidoreductase</keyword>
<dbReference type="SUPFAM" id="SSF51905">
    <property type="entry name" value="FAD/NAD(P)-binding domain"/>
    <property type="match status" value="1"/>
</dbReference>
<dbReference type="EMBL" id="AP022557">
    <property type="protein sequence ID" value="BBW97326.1"/>
    <property type="molecule type" value="Genomic_DNA"/>
</dbReference>
<evidence type="ECO:0000313" key="8">
    <source>
        <dbReference type="Proteomes" id="UP000501421"/>
    </source>
</evidence>
<dbReference type="Pfam" id="PF01266">
    <property type="entry name" value="DAO"/>
    <property type="match status" value="1"/>
</dbReference>
<dbReference type="NCBIfam" id="TIGR02352">
    <property type="entry name" value="thiamin_ThiO"/>
    <property type="match status" value="1"/>
</dbReference>
<evidence type="ECO:0000256" key="2">
    <source>
        <dbReference type="ARBA" id="ARBA00022977"/>
    </source>
</evidence>
<protein>
    <recommendedName>
        <fullName evidence="5">glycine oxidase</fullName>
        <ecNumber evidence="5">1.4.3.19</ecNumber>
    </recommendedName>
</protein>
<evidence type="ECO:0000256" key="1">
    <source>
        <dbReference type="ARBA" id="ARBA00004948"/>
    </source>
</evidence>
<name>A0A679FUB6_9BACL</name>
<dbReference type="Gene3D" id="3.50.50.60">
    <property type="entry name" value="FAD/NAD(P)-binding domain"/>
    <property type="match status" value="1"/>
</dbReference>
<dbReference type="GO" id="GO:0009228">
    <property type="term" value="P:thiamine biosynthetic process"/>
    <property type="evidence" value="ECO:0007669"/>
    <property type="project" value="UniProtKB-KW"/>
</dbReference>
<keyword evidence="8" id="KW-1185">Reference proteome</keyword>
<dbReference type="InterPro" id="IPR036188">
    <property type="entry name" value="FAD/NAD-bd_sf"/>
</dbReference>
<dbReference type="GO" id="GO:0009229">
    <property type="term" value="P:thiamine diphosphate biosynthetic process"/>
    <property type="evidence" value="ECO:0007669"/>
    <property type="project" value="UniProtKB-UniPathway"/>
</dbReference>
<evidence type="ECO:0000256" key="4">
    <source>
        <dbReference type="ARBA" id="ARBA00049872"/>
    </source>
</evidence>
<dbReference type="InterPro" id="IPR006076">
    <property type="entry name" value="FAD-dep_OxRdtase"/>
</dbReference>
<dbReference type="GO" id="GO:0050660">
    <property type="term" value="F:flavin adenine dinucleotide binding"/>
    <property type="evidence" value="ECO:0007669"/>
    <property type="project" value="InterPro"/>
</dbReference>
<comment type="catalytic activity">
    <reaction evidence="4">
        <text>glycine + O2 + H2O = glyoxylate + H2O2 + NH4(+)</text>
        <dbReference type="Rhea" id="RHEA:11532"/>
        <dbReference type="ChEBI" id="CHEBI:15377"/>
        <dbReference type="ChEBI" id="CHEBI:15379"/>
        <dbReference type="ChEBI" id="CHEBI:16240"/>
        <dbReference type="ChEBI" id="CHEBI:28938"/>
        <dbReference type="ChEBI" id="CHEBI:36655"/>
        <dbReference type="ChEBI" id="CHEBI:57305"/>
        <dbReference type="EC" id="1.4.3.19"/>
    </reaction>
</comment>
<dbReference type="GO" id="GO:0043799">
    <property type="term" value="F:glycine oxidase activity"/>
    <property type="evidence" value="ECO:0007669"/>
    <property type="project" value="UniProtKB-EC"/>
</dbReference>
<dbReference type="Proteomes" id="UP000501421">
    <property type="component" value="Chromosome"/>
</dbReference>
<evidence type="ECO:0000256" key="3">
    <source>
        <dbReference type="ARBA" id="ARBA00023002"/>
    </source>
</evidence>
<dbReference type="AlphaFoldDB" id="A0A679FUB6"/>
<dbReference type="InterPro" id="IPR012727">
    <property type="entry name" value="Gly_oxidase_ThiO"/>
</dbReference>
<dbReference type="PANTHER" id="PTHR13847:SF289">
    <property type="entry name" value="GLYCINE OXIDASE"/>
    <property type="match status" value="1"/>
</dbReference>
<gene>
    <name evidence="7" type="ORF">GsuE55_21590</name>
</gene>
<feature type="domain" description="FAD dependent oxidoreductase" evidence="6">
    <location>
        <begin position="7"/>
        <end position="353"/>
    </location>
</feature>
<dbReference type="EC" id="1.4.3.19" evidence="5"/>
<evidence type="ECO:0000256" key="5">
    <source>
        <dbReference type="ARBA" id="ARBA00050018"/>
    </source>
</evidence>
<dbReference type="UniPathway" id="UPA00060"/>
<dbReference type="SUPFAM" id="SSF54373">
    <property type="entry name" value="FAD-linked reductases, C-terminal domain"/>
    <property type="match status" value="1"/>
</dbReference>
<reference evidence="8" key="1">
    <citation type="journal article" date="2020" name="Microbiol. Resour. Announc.">
        <title>Complete Genome Sequence of Geobacillus sp. Strain E55-1, Isolated from Mine Geyser in Japan.</title>
        <authorList>
            <person name="Miyazaki K."/>
            <person name="Hase E."/>
            <person name="Tokito N."/>
        </authorList>
    </citation>
    <scope>NUCLEOTIDE SEQUENCE [LARGE SCALE GENOMIC DNA]</scope>
    <source>
        <strain evidence="8">E55-1</strain>
    </source>
</reference>
<organism evidence="7 8">
    <name type="scientific">Geobacillus subterraneus</name>
    <dbReference type="NCBI Taxonomy" id="129338"/>
    <lineage>
        <taxon>Bacteria</taxon>
        <taxon>Bacillati</taxon>
        <taxon>Bacillota</taxon>
        <taxon>Bacilli</taxon>
        <taxon>Bacillales</taxon>
        <taxon>Anoxybacillaceae</taxon>
        <taxon>Geobacillus</taxon>
    </lineage>
</organism>
<sequence>MTASSYDVIVIGGGVIGAAVGWELAKRRHRVAIFDIGKAGKEASSAAAGMLGAQSEFSAPSPLVPLALQSRALMPSLAAELKERTGMDIELVEKGLIKAATTEEEADDLRRHYAFWRERGEPVHWLTNEEVREIEPQLHAEALTGAMWIPGDGQVSAPNLAAALVSAAVSAGVHLYEYAEVLDIRSGGGGHLVDTAVGTFAAEAVVIASGAWAARLGAKAGLSLSMFPVKGECLMVRAHVPLLRTTVFAKNGCYIVPKAGNRLLIGATSTPGTYDRRILAGGLARLLFQAAHLLPAVEQAEWVDAWSGIRPQTKDGLPYIGEHPERPGVFVAAGHYRNGILLSAVTGAIVADLVERKKPAFDLSPFALTRHAEETEGVK</sequence>
<dbReference type="Gene3D" id="3.30.9.10">
    <property type="entry name" value="D-Amino Acid Oxidase, subunit A, domain 2"/>
    <property type="match status" value="1"/>
</dbReference>
<dbReference type="PANTHER" id="PTHR13847">
    <property type="entry name" value="SARCOSINE DEHYDROGENASE-RELATED"/>
    <property type="match status" value="1"/>
</dbReference>